<dbReference type="AlphaFoldDB" id="A0ABD5DG34"/>
<evidence type="ECO:0000313" key="1">
    <source>
        <dbReference type="EMBL" id="MDR8262964.1"/>
    </source>
</evidence>
<accession>A0ABD5DG34</accession>
<sequence>NVYKRQPVGCLDNKRSMVSIYNLSDFINICLSHPLAKNQVFLISDQDDITVKELFTRLAKVQGRNLIAVPIPKVLINFLAKLLNKSAVASRLCSVLIVDTSKNIELLGWRAPFSFDESLKLMFKK</sequence>
<feature type="non-terminal residue" evidence="1">
    <location>
        <position position="1"/>
    </location>
</feature>
<dbReference type="InterPro" id="IPR036291">
    <property type="entry name" value="NAD(P)-bd_dom_sf"/>
</dbReference>
<name>A0ABD5DG34_ACIBA</name>
<dbReference type="SUPFAM" id="SSF51735">
    <property type="entry name" value="NAD(P)-binding Rossmann-fold domains"/>
    <property type="match status" value="1"/>
</dbReference>
<comment type="caution">
    <text evidence="1">The sequence shown here is derived from an EMBL/GenBank/DDBJ whole genome shotgun (WGS) entry which is preliminary data.</text>
</comment>
<dbReference type="Gene3D" id="3.40.50.720">
    <property type="entry name" value="NAD(P)-binding Rossmann-like Domain"/>
    <property type="match status" value="1"/>
</dbReference>
<organism evidence="1">
    <name type="scientific">Acinetobacter baumannii</name>
    <dbReference type="NCBI Taxonomy" id="470"/>
    <lineage>
        <taxon>Bacteria</taxon>
        <taxon>Pseudomonadati</taxon>
        <taxon>Pseudomonadota</taxon>
        <taxon>Gammaproteobacteria</taxon>
        <taxon>Moraxellales</taxon>
        <taxon>Moraxellaceae</taxon>
        <taxon>Acinetobacter</taxon>
        <taxon>Acinetobacter calcoaceticus/baumannii complex</taxon>
    </lineage>
</organism>
<reference evidence="1" key="1">
    <citation type="submission" date="2019-07" db="EMBL/GenBank/DDBJ databases">
        <title>Biological characteristics of mucoid Acinetobacter baumannii from a general hospital in China.</title>
        <authorList>
            <person name="Hua X."/>
            <person name="Yu Y."/>
        </authorList>
    </citation>
    <scope>NUCLEOTIDE SEQUENCE [LARGE SCALE GENOMIC DNA]</scope>
    <source>
        <strain evidence="1">N41</strain>
    </source>
</reference>
<gene>
    <name evidence="1" type="ORF">FPK87_21310</name>
</gene>
<dbReference type="EMBL" id="VMBB01000246">
    <property type="protein sequence ID" value="MDR8262964.1"/>
    <property type="molecule type" value="Genomic_DNA"/>
</dbReference>
<protein>
    <submittedName>
        <fullName evidence="1">UDP-glucose 4-epimerase</fullName>
    </submittedName>
</protein>
<proteinExistence type="predicted"/>